<sequence>MRITQLFTSTVLDPVDSYLLIRLSDLPPGDGEEQSNRVSILLFFEIGDYTRTVPTQLASLVCLLNSPIRAVP</sequence>
<dbReference type="EMBL" id="JAFNEN010000015">
    <property type="protein sequence ID" value="KAG8200433.1"/>
    <property type="molecule type" value="Genomic_DNA"/>
</dbReference>
<proteinExistence type="predicted"/>
<evidence type="ECO:0000313" key="2">
    <source>
        <dbReference type="Proteomes" id="UP000827092"/>
    </source>
</evidence>
<evidence type="ECO:0000313" key="1">
    <source>
        <dbReference type="EMBL" id="KAG8200433.1"/>
    </source>
</evidence>
<reference evidence="1 2" key="1">
    <citation type="journal article" date="2022" name="Nat. Ecol. Evol.">
        <title>A masculinizing supergene underlies an exaggerated male reproductive morph in a spider.</title>
        <authorList>
            <person name="Hendrickx F."/>
            <person name="De Corte Z."/>
            <person name="Sonet G."/>
            <person name="Van Belleghem S.M."/>
            <person name="Kostlbacher S."/>
            <person name="Vangestel C."/>
        </authorList>
    </citation>
    <scope>NUCLEOTIDE SEQUENCE [LARGE SCALE GENOMIC DNA]</scope>
    <source>
        <strain evidence="1">W744_W776</strain>
    </source>
</reference>
<dbReference type="Proteomes" id="UP000827092">
    <property type="component" value="Unassembled WGS sequence"/>
</dbReference>
<protein>
    <submittedName>
        <fullName evidence="1">Uncharacterized protein</fullName>
    </submittedName>
</protein>
<name>A0AAV6VXI6_9ARAC</name>
<dbReference type="AlphaFoldDB" id="A0AAV6VXI6"/>
<organism evidence="1 2">
    <name type="scientific">Oedothorax gibbosus</name>
    <dbReference type="NCBI Taxonomy" id="931172"/>
    <lineage>
        <taxon>Eukaryota</taxon>
        <taxon>Metazoa</taxon>
        <taxon>Ecdysozoa</taxon>
        <taxon>Arthropoda</taxon>
        <taxon>Chelicerata</taxon>
        <taxon>Arachnida</taxon>
        <taxon>Araneae</taxon>
        <taxon>Araneomorphae</taxon>
        <taxon>Entelegynae</taxon>
        <taxon>Araneoidea</taxon>
        <taxon>Linyphiidae</taxon>
        <taxon>Erigoninae</taxon>
        <taxon>Oedothorax</taxon>
    </lineage>
</organism>
<gene>
    <name evidence="1" type="ORF">JTE90_000516</name>
</gene>
<comment type="caution">
    <text evidence="1">The sequence shown here is derived from an EMBL/GenBank/DDBJ whole genome shotgun (WGS) entry which is preliminary data.</text>
</comment>
<accession>A0AAV6VXI6</accession>
<keyword evidence="2" id="KW-1185">Reference proteome</keyword>